<name>A0AAD8UJD7_GLOAC</name>
<dbReference type="RefSeq" id="XP_060362894.1">
    <property type="nucleotide sequence ID" value="XM_060512892.1"/>
</dbReference>
<evidence type="ECO:0000313" key="3">
    <source>
        <dbReference type="Proteomes" id="UP001244207"/>
    </source>
</evidence>
<feature type="compositionally biased region" description="Basic and acidic residues" evidence="1">
    <location>
        <begin position="1"/>
        <end position="16"/>
    </location>
</feature>
<feature type="region of interest" description="Disordered" evidence="1">
    <location>
        <begin position="1"/>
        <end position="43"/>
    </location>
</feature>
<protein>
    <submittedName>
        <fullName evidence="2">Uncharacterized protein</fullName>
    </submittedName>
</protein>
<sequence length="190" mass="21500">MSGDPELPRRQHLEIHHRMRPRHNVFQPPQRRRPGIRKPTGLESTPYDHNLGPMCVGKQSAIDAFVCPARTHGTIRYKATTSGWQSLRREAYKPHVFDAFTCKSSAVANLPCCRADALNHESESIRGFYVCGLCWELFKRKQIVSSSFSSSSNDRSQQGLQAANVPDGKLLPEHDHDNSNMLKITELRGH</sequence>
<comment type="caution">
    <text evidence="2">The sequence shown here is derived from an EMBL/GenBank/DDBJ whole genome shotgun (WGS) entry which is preliminary data.</text>
</comment>
<evidence type="ECO:0000313" key="2">
    <source>
        <dbReference type="EMBL" id="KAK1722839.1"/>
    </source>
</evidence>
<gene>
    <name evidence="2" type="ORF">BDZ83DRAFT_732297</name>
</gene>
<organism evidence="2 3">
    <name type="scientific">Glomerella acutata</name>
    <name type="common">Colletotrichum acutatum</name>
    <dbReference type="NCBI Taxonomy" id="27357"/>
    <lineage>
        <taxon>Eukaryota</taxon>
        <taxon>Fungi</taxon>
        <taxon>Dikarya</taxon>
        <taxon>Ascomycota</taxon>
        <taxon>Pezizomycotina</taxon>
        <taxon>Sordariomycetes</taxon>
        <taxon>Hypocreomycetidae</taxon>
        <taxon>Glomerellales</taxon>
        <taxon>Glomerellaceae</taxon>
        <taxon>Colletotrichum</taxon>
        <taxon>Colletotrichum acutatum species complex</taxon>
    </lineage>
</organism>
<reference evidence="2" key="1">
    <citation type="submission" date="2021-12" db="EMBL/GenBank/DDBJ databases">
        <title>Comparative genomics, transcriptomics and evolutionary studies reveal genomic signatures of adaptation to plant cell wall in hemibiotrophic fungi.</title>
        <authorList>
            <consortium name="DOE Joint Genome Institute"/>
            <person name="Baroncelli R."/>
            <person name="Diaz J.F."/>
            <person name="Benocci T."/>
            <person name="Peng M."/>
            <person name="Battaglia E."/>
            <person name="Haridas S."/>
            <person name="Andreopoulos W."/>
            <person name="Labutti K."/>
            <person name="Pangilinan J."/>
            <person name="Floch G.L."/>
            <person name="Makela M.R."/>
            <person name="Henrissat B."/>
            <person name="Grigoriev I.V."/>
            <person name="Crouch J.A."/>
            <person name="De Vries R.P."/>
            <person name="Sukno S.A."/>
            <person name="Thon M.R."/>
        </authorList>
    </citation>
    <scope>NUCLEOTIDE SEQUENCE</scope>
    <source>
        <strain evidence="2">CBS 112980</strain>
    </source>
</reference>
<evidence type="ECO:0000256" key="1">
    <source>
        <dbReference type="SAM" id="MobiDB-lite"/>
    </source>
</evidence>
<dbReference type="AlphaFoldDB" id="A0AAD8UJD7"/>
<keyword evidence="3" id="KW-1185">Reference proteome</keyword>
<accession>A0AAD8UJD7</accession>
<dbReference type="EMBL" id="JAHMHS010000073">
    <property type="protein sequence ID" value="KAK1722839.1"/>
    <property type="molecule type" value="Genomic_DNA"/>
</dbReference>
<dbReference type="Proteomes" id="UP001244207">
    <property type="component" value="Unassembled WGS sequence"/>
</dbReference>
<dbReference type="GeneID" id="85396790"/>
<proteinExistence type="predicted"/>